<proteinExistence type="inferred from homology"/>
<dbReference type="FunFam" id="2.30.30.140:FF:000018">
    <property type="entry name" value="Serine/threonine-protein kinase 31"/>
    <property type="match status" value="2"/>
</dbReference>
<evidence type="ECO:0000256" key="14">
    <source>
        <dbReference type="PROSITE-ProRule" id="PRU00134"/>
    </source>
</evidence>
<evidence type="ECO:0000256" key="11">
    <source>
        <dbReference type="ARBA" id="ARBA00060128"/>
    </source>
</evidence>
<comment type="similarity">
    <text evidence="12">Belongs to the TDRD1 family.</text>
</comment>
<keyword evidence="4" id="KW-0479">Metal-binding</keyword>
<dbReference type="SUPFAM" id="SSF63748">
    <property type="entry name" value="Tudor/PWWP/MBT"/>
    <property type="match status" value="3"/>
</dbReference>
<dbReference type="InterPro" id="IPR050621">
    <property type="entry name" value="Tudor_domain_containing"/>
</dbReference>
<sequence>QVSHSNSINGKPKKLQYPPKSAFSICYDKSFLSLLVPPPKGGTCHRCGLFGKLRCSQCLITYYCSADCQKKDWPAHRVVCDPVKQNTASSFGCHYYMLPFCNSAFSWMRNKGWQKSCTTNTAFYLCLQVDCIINAICQSLVLQIDMFFFDYSLSNSKTKPGVYLKVWNTILTIKTVVLELLETLSDNLLLFEKKFVKKLKTNTCMMLLEKYCGKETDVVCPSIKCFFANYGLKGKGWNEGIASFFSQLMRKHCSVTSVNKLQEEVRLSFAVDVVLPDSEMKSHLTPGRDARGDCPRVSENHSKGSENVPEDEDSPHCANSSAKFVSLSIGDEFSGVVSHIQNPDAFFCQRMQSARQLAELEASLNEYCEQVPSSPSFRPAAGNACCAQFTEDNLWYRAAVTAYASEDTVLVDYMDYGNSDSLPLTRLRPIIPSLMDLPAQAIRCSLAGVKPPLGTWTSEGISYMKKLVKDKVLTVKVVDKESSRSVVELTDASVTPVVNISSLLIEEGCAAEELRMALPAARVSDVEQANEDTTNKRMCKWIKLTLNQTLSVIVCTVYNPGEFYCQISNSHELLALNSLNKSLSEYCQKTPPDVFEPENGDPCCAFYSEDGNWYRAVVQNVTSDGTVRVSFVDYGNTEEVPPDNIRQISSSFLKLPFQAIKCWLSGIKPGNGKWNLEATTRFHMYTSGLELQATVTSLSEDGAGVVLTDNSTGCPKIINEILTSEKLAVKEVLQDKNNFPSKSVDQKATSPGHWKSIELAVDETMSVWVTEVVSPDLFYAVPVPNKDQKKLFKELTSLEDYCRSCNKQPFQPKLGEACCAQFSGNGNWYRAVVLEASQSAVKVLYGDYGNTETLPLSKLLPITDSYLKLPFQTITCSLAGIEKAEWSPLVLDKLKKLLLKQYVTITVKGINGNVNLVTVEKHLENGSLNVADKLLKEGLVKSCSAEDLHSEHQGKGGETNCCCTELKVQLEKHKEVLLFLLNKFGNPDGFTEMKNLLK</sequence>
<feature type="domain" description="Tudor" evidence="16">
    <location>
        <begin position="811"/>
        <end position="869"/>
    </location>
</feature>
<evidence type="ECO:0000256" key="7">
    <source>
        <dbReference type="ARBA" id="ARBA00022782"/>
    </source>
</evidence>
<comment type="caution">
    <text evidence="18">The sequence shown here is derived from an EMBL/GenBank/DDBJ whole genome shotgun (WGS) entry which is preliminary data.</text>
</comment>
<dbReference type="AlphaFoldDB" id="A0A7K6F5S2"/>
<dbReference type="PANTHER" id="PTHR22948">
    <property type="entry name" value="TUDOR DOMAIN CONTAINING PROTEIN"/>
    <property type="match status" value="1"/>
</dbReference>
<feature type="compositionally biased region" description="Basic and acidic residues" evidence="15">
    <location>
        <begin position="280"/>
        <end position="304"/>
    </location>
</feature>
<dbReference type="GO" id="GO:0030719">
    <property type="term" value="P:P granule organization"/>
    <property type="evidence" value="ECO:0007669"/>
    <property type="project" value="TreeGrafter"/>
</dbReference>
<dbReference type="GO" id="GO:0051321">
    <property type="term" value="P:meiotic cell cycle"/>
    <property type="evidence" value="ECO:0007669"/>
    <property type="project" value="UniProtKB-KW"/>
</dbReference>
<dbReference type="Pfam" id="PF00567">
    <property type="entry name" value="TUDOR"/>
    <property type="match status" value="3"/>
</dbReference>
<evidence type="ECO:0000259" key="16">
    <source>
        <dbReference type="PROSITE" id="PS50304"/>
    </source>
</evidence>
<protein>
    <recommendedName>
        <fullName evidence="13">Tudor domain-containing protein 1</fullName>
    </recommendedName>
</protein>
<dbReference type="PROSITE" id="PS50304">
    <property type="entry name" value="TUDOR"/>
    <property type="match status" value="3"/>
</dbReference>
<keyword evidence="8" id="KW-0862">Zinc</keyword>
<comment type="subcellular location">
    <subcellularLocation>
        <location evidence="1">Cytoplasm</location>
    </subcellularLocation>
</comment>
<dbReference type="GO" id="GO:0008270">
    <property type="term" value="F:zinc ion binding"/>
    <property type="evidence" value="ECO:0007669"/>
    <property type="project" value="UniProtKB-KW"/>
</dbReference>
<evidence type="ECO:0000256" key="8">
    <source>
        <dbReference type="ARBA" id="ARBA00022833"/>
    </source>
</evidence>
<evidence type="ECO:0000256" key="12">
    <source>
        <dbReference type="ARBA" id="ARBA00060949"/>
    </source>
</evidence>
<dbReference type="FunFam" id="6.10.140.2220:FF:000011">
    <property type="entry name" value="Tudor domain containing 1"/>
    <property type="match status" value="1"/>
</dbReference>
<dbReference type="Gene3D" id="2.30.30.140">
    <property type="match status" value="3"/>
</dbReference>
<evidence type="ECO:0000256" key="9">
    <source>
        <dbReference type="ARBA" id="ARBA00023158"/>
    </source>
</evidence>
<dbReference type="GO" id="GO:0007283">
    <property type="term" value="P:spermatogenesis"/>
    <property type="evidence" value="ECO:0007669"/>
    <property type="project" value="TreeGrafter"/>
</dbReference>
<evidence type="ECO:0000256" key="2">
    <source>
        <dbReference type="ARBA" id="ARBA00022473"/>
    </source>
</evidence>
<dbReference type="InterPro" id="IPR002893">
    <property type="entry name" value="Znf_MYND"/>
</dbReference>
<dbReference type="PROSITE" id="PS50865">
    <property type="entry name" value="ZF_MYND_2"/>
    <property type="match status" value="1"/>
</dbReference>
<keyword evidence="9" id="KW-0943">RNA-mediated gene silencing</keyword>
<dbReference type="EMBL" id="VZRO01001324">
    <property type="protein sequence ID" value="NWV46814.1"/>
    <property type="molecule type" value="Genomic_DNA"/>
</dbReference>
<dbReference type="Gene3D" id="6.10.140.2220">
    <property type="match status" value="1"/>
</dbReference>
<keyword evidence="5" id="KW-0677">Repeat</keyword>
<evidence type="ECO:0000313" key="19">
    <source>
        <dbReference type="Proteomes" id="UP000557315"/>
    </source>
</evidence>
<keyword evidence="10" id="KW-0469">Meiosis</keyword>
<comment type="function">
    <text evidence="11">Plays a central role during spermatogenesis by participating in the repression transposable elements and preventing their mobilization, which is essential for the germline integrity. Acts via the piRNA metabolic process, which mediates the repression of transposable elements during meiosis by forming complexes composed of piRNAs and Piwi proteins and governs the methylation and subsequent repression of transposons. Required for the localization of Piwi proteins to the meiotic nuage. Involved in the piRNA metabolic process by ensuring the entry of correct transcripts into the normal piRNA pool and limiting the entry of cellular transcripts into the piRNA pathway. May act by allowing the recruitment of piRNA biogenesis or loading factors that ensure the correct entry of transcripts and piRNAs into Piwi proteins.</text>
</comment>
<dbReference type="InterPro" id="IPR002999">
    <property type="entry name" value="Tudor"/>
</dbReference>
<dbReference type="Pfam" id="PF01753">
    <property type="entry name" value="zf-MYND"/>
    <property type="match status" value="1"/>
</dbReference>
<evidence type="ECO:0000256" key="13">
    <source>
        <dbReference type="ARBA" id="ARBA00067143"/>
    </source>
</evidence>
<keyword evidence="2" id="KW-0217">Developmental protein</keyword>
<evidence type="ECO:0000256" key="15">
    <source>
        <dbReference type="SAM" id="MobiDB-lite"/>
    </source>
</evidence>
<feature type="non-terminal residue" evidence="18">
    <location>
        <position position="1"/>
    </location>
</feature>
<feature type="region of interest" description="Disordered" evidence="15">
    <location>
        <begin position="280"/>
        <end position="316"/>
    </location>
</feature>
<dbReference type="InterPro" id="IPR047377">
    <property type="entry name" value="Tudor_TDRD1_rpt2"/>
</dbReference>
<accession>A0A7K6F5S2</accession>
<evidence type="ECO:0000313" key="18">
    <source>
        <dbReference type="EMBL" id="NWV46814.1"/>
    </source>
</evidence>
<name>A0A7K6F5S2_9CORV</name>
<evidence type="ECO:0000259" key="17">
    <source>
        <dbReference type="PROSITE" id="PS50865"/>
    </source>
</evidence>
<dbReference type="Proteomes" id="UP000557315">
    <property type="component" value="Unassembled WGS sequence"/>
</dbReference>
<keyword evidence="3" id="KW-0963">Cytoplasm</keyword>
<dbReference type="SUPFAM" id="SSF144232">
    <property type="entry name" value="HIT/MYND zinc finger-like"/>
    <property type="match status" value="1"/>
</dbReference>
<dbReference type="Gene3D" id="2.40.50.90">
    <property type="match status" value="3"/>
</dbReference>
<evidence type="ECO:0000256" key="3">
    <source>
        <dbReference type="ARBA" id="ARBA00022490"/>
    </source>
</evidence>
<organism evidence="18 19">
    <name type="scientific">Daphoenositta chrysoptera</name>
    <name type="common">varied sittella</name>
    <dbReference type="NCBI Taxonomy" id="254528"/>
    <lineage>
        <taxon>Eukaryota</taxon>
        <taxon>Metazoa</taxon>
        <taxon>Chordata</taxon>
        <taxon>Craniata</taxon>
        <taxon>Vertebrata</taxon>
        <taxon>Euteleostomi</taxon>
        <taxon>Archelosauria</taxon>
        <taxon>Archosauria</taxon>
        <taxon>Dinosauria</taxon>
        <taxon>Saurischia</taxon>
        <taxon>Theropoda</taxon>
        <taxon>Coelurosauria</taxon>
        <taxon>Aves</taxon>
        <taxon>Neognathae</taxon>
        <taxon>Neoaves</taxon>
        <taxon>Telluraves</taxon>
        <taxon>Australaves</taxon>
        <taxon>Passeriformes</taxon>
        <taxon>Corvoidea</taxon>
        <taxon>Pachycephalidae</taxon>
        <taxon>Daphoenositta</taxon>
    </lineage>
</organism>
<dbReference type="FunFam" id="2.30.30.140:FF:000048">
    <property type="entry name" value="Tudor domain containing 1"/>
    <property type="match status" value="1"/>
</dbReference>
<reference evidence="18 19" key="1">
    <citation type="submission" date="2019-09" db="EMBL/GenBank/DDBJ databases">
        <title>Bird 10,000 Genomes (B10K) Project - Family phase.</title>
        <authorList>
            <person name="Zhang G."/>
        </authorList>
    </citation>
    <scope>NUCLEOTIDE SEQUENCE [LARGE SCALE GENOMIC DNA]</scope>
    <source>
        <strain evidence="18">B10K-DU-029-47</strain>
        <tissue evidence="18">Heart</tissue>
    </source>
</reference>
<gene>
    <name evidence="18" type="primary">Tdrd1</name>
    <name evidence="18" type="ORF">DAPCHR_R05395</name>
</gene>
<keyword evidence="19" id="KW-1185">Reference proteome</keyword>
<evidence type="ECO:0000256" key="6">
    <source>
        <dbReference type="ARBA" id="ARBA00022771"/>
    </source>
</evidence>
<dbReference type="PROSITE" id="PS01360">
    <property type="entry name" value="ZF_MYND_1"/>
    <property type="match status" value="1"/>
</dbReference>
<feature type="domain" description="Tudor" evidence="16">
    <location>
        <begin position="378"/>
        <end position="437"/>
    </location>
</feature>
<dbReference type="GO" id="GO:0034587">
    <property type="term" value="P:piRNA processing"/>
    <property type="evidence" value="ECO:0007669"/>
    <property type="project" value="TreeGrafter"/>
</dbReference>
<evidence type="ECO:0000256" key="1">
    <source>
        <dbReference type="ARBA" id="ARBA00004496"/>
    </source>
</evidence>
<dbReference type="SMART" id="SM00333">
    <property type="entry name" value="TUDOR"/>
    <property type="match status" value="3"/>
</dbReference>
<feature type="domain" description="Tudor" evidence="16">
    <location>
        <begin position="596"/>
        <end position="655"/>
    </location>
</feature>
<evidence type="ECO:0000256" key="5">
    <source>
        <dbReference type="ARBA" id="ARBA00022737"/>
    </source>
</evidence>
<dbReference type="GO" id="GO:0043186">
    <property type="term" value="C:P granule"/>
    <property type="evidence" value="ECO:0007669"/>
    <property type="project" value="TreeGrafter"/>
</dbReference>
<keyword evidence="6 14" id="KW-0863">Zinc-finger</keyword>
<evidence type="ECO:0000256" key="4">
    <source>
        <dbReference type="ARBA" id="ARBA00022723"/>
    </source>
</evidence>
<keyword evidence="7" id="KW-0221">Differentiation</keyword>
<dbReference type="InterPro" id="IPR035437">
    <property type="entry name" value="SNase_OB-fold_sf"/>
</dbReference>
<dbReference type="PANTHER" id="PTHR22948:SF4">
    <property type="entry name" value="TUDOR DOMAIN-CONTAINING PROTEIN 1"/>
    <property type="match status" value="1"/>
</dbReference>
<evidence type="ECO:0000256" key="10">
    <source>
        <dbReference type="ARBA" id="ARBA00023254"/>
    </source>
</evidence>
<feature type="domain" description="MYND-type" evidence="17">
    <location>
        <begin position="44"/>
        <end position="80"/>
    </location>
</feature>
<feature type="non-terminal residue" evidence="18">
    <location>
        <position position="998"/>
    </location>
</feature>
<dbReference type="CDD" id="cd20409">
    <property type="entry name" value="Tudor_TDRD1_rpt2"/>
    <property type="match status" value="1"/>
</dbReference>